<evidence type="ECO:0000256" key="5">
    <source>
        <dbReference type="SAM" id="MobiDB-lite"/>
    </source>
</evidence>
<dbReference type="AlphaFoldDB" id="A0A1S4A7D8"/>
<dbReference type="PANTHER" id="PTHR31973">
    <property type="entry name" value="POLYPROTEIN, PUTATIVE-RELATED"/>
    <property type="match status" value="1"/>
</dbReference>
<name>A0A1S4A7D8_TOBAC</name>
<dbReference type="OMA" id="QISGILC"/>
<feature type="compositionally biased region" description="Basic residues" evidence="5">
    <location>
        <begin position="198"/>
        <end position="207"/>
    </location>
</feature>
<dbReference type="RefSeq" id="XP_016472496.1">
    <property type="nucleotide sequence ID" value="XM_016617010.1"/>
</dbReference>
<evidence type="ECO:0000259" key="6">
    <source>
        <dbReference type="PROSITE" id="PS50966"/>
    </source>
</evidence>
<dbReference type="PaxDb" id="4097-A0A1S4A7D8"/>
<organism evidence="7">
    <name type="scientific">Nicotiana tabacum</name>
    <name type="common">Common tobacco</name>
    <dbReference type="NCBI Taxonomy" id="4097"/>
    <lineage>
        <taxon>Eukaryota</taxon>
        <taxon>Viridiplantae</taxon>
        <taxon>Streptophyta</taxon>
        <taxon>Embryophyta</taxon>
        <taxon>Tracheophyta</taxon>
        <taxon>Spermatophyta</taxon>
        <taxon>Magnoliopsida</taxon>
        <taxon>eudicotyledons</taxon>
        <taxon>Gunneridae</taxon>
        <taxon>Pentapetalae</taxon>
        <taxon>asterids</taxon>
        <taxon>lamiids</taxon>
        <taxon>Solanales</taxon>
        <taxon>Solanaceae</taxon>
        <taxon>Nicotianoideae</taxon>
        <taxon>Nicotianeae</taxon>
        <taxon>Nicotiana</taxon>
    </lineage>
</organism>
<sequence>MAYFKVHSKCDIVENNMSETFNSWILAARHKSIITMLEEIMHKLMNRHVDMINFAKTWITDISPMARTILEENKEYSKKCKVKWNAQGGFEILDNGYRFRVHLGNKTCDCRLWQLRCIPCPHAVCAYYKLNLDPDEHVEHWYRNDTFLKAYSYYIQPIPNLKMWPESSNPSIEPPLPKPMPGRPKKCRRKAKDEPKKKYGKQSKKGVKMTCSKCKQTGHNRKSEVRDSS</sequence>
<dbReference type="KEGG" id="nta:107794508"/>
<keyword evidence="3" id="KW-0862">Zinc</keyword>
<dbReference type="InterPro" id="IPR007527">
    <property type="entry name" value="Znf_SWIM"/>
</dbReference>
<dbReference type="SMART" id="SM00575">
    <property type="entry name" value="ZnF_PMZ"/>
    <property type="match status" value="1"/>
</dbReference>
<evidence type="ECO:0000256" key="1">
    <source>
        <dbReference type="ARBA" id="ARBA00022723"/>
    </source>
</evidence>
<evidence type="ECO:0000256" key="3">
    <source>
        <dbReference type="ARBA" id="ARBA00022833"/>
    </source>
</evidence>
<accession>A0A1S4A7D8</accession>
<feature type="domain" description="SWIM-type" evidence="6">
    <location>
        <begin position="99"/>
        <end position="131"/>
    </location>
</feature>
<evidence type="ECO:0000313" key="7">
    <source>
        <dbReference type="RefSeq" id="XP_016472496.1"/>
    </source>
</evidence>
<evidence type="ECO:0000256" key="2">
    <source>
        <dbReference type="ARBA" id="ARBA00022771"/>
    </source>
</evidence>
<feature type="region of interest" description="Disordered" evidence="5">
    <location>
        <begin position="169"/>
        <end position="229"/>
    </location>
</feature>
<proteinExistence type="predicted"/>
<dbReference type="STRING" id="4097.A0A1S4A7D8"/>
<evidence type="ECO:0000256" key="4">
    <source>
        <dbReference type="PROSITE-ProRule" id="PRU00325"/>
    </source>
</evidence>
<reference evidence="7" key="1">
    <citation type="submission" date="2025-08" db="UniProtKB">
        <authorList>
            <consortium name="RefSeq"/>
        </authorList>
    </citation>
    <scope>IDENTIFICATION</scope>
</reference>
<dbReference type="GO" id="GO:0008270">
    <property type="term" value="F:zinc ion binding"/>
    <property type="evidence" value="ECO:0007669"/>
    <property type="project" value="UniProtKB-KW"/>
</dbReference>
<dbReference type="PANTHER" id="PTHR31973:SF197">
    <property type="entry name" value="SWIM-TYPE DOMAIN-CONTAINING PROTEIN"/>
    <property type="match status" value="1"/>
</dbReference>
<gene>
    <name evidence="7" type="primary">LOC107794508</name>
</gene>
<dbReference type="OrthoDB" id="1432732at2759"/>
<keyword evidence="1" id="KW-0479">Metal-binding</keyword>
<dbReference type="InterPro" id="IPR006564">
    <property type="entry name" value="Znf_PMZ"/>
</dbReference>
<feature type="compositionally biased region" description="Pro residues" evidence="5">
    <location>
        <begin position="172"/>
        <end position="182"/>
    </location>
</feature>
<dbReference type="Pfam" id="PF04434">
    <property type="entry name" value="SWIM"/>
    <property type="match status" value="1"/>
</dbReference>
<dbReference type="PROSITE" id="PS50966">
    <property type="entry name" value="ZF_SWIM"/>
    <property type="match status" value="1"/>
</dbReference>
<keyword evidence="2 4" id="KW-0863">Zinc-finger</keyword>
<protein>
    <recommendedName>
        <fullName evidence="6">SWIM-type domain-containing protein</fullName>
    </recommendedName>
</protein>